<dbReference type="Proteomes" id="UP000539372">
    <property type="component" value="Unassembled WGS sequence"/>
</dbReference>
<keyword evidence="2" id="KW-1185">Reference proteome</keyword>
<evidence type="ECO:0000313" key="2">
    <source>
        <dbReference type="Proteomes" id="UP000539372"/>
    </source>
</evidence>
<dbReference type="AlphaFoldDB" id="A0A7Y0HEN6"/>
<protein>
    <submittedName>
        <fullName evidence="1">Uncharacterized protein</fullName>
    </submittedName>
</protein>
<comment type="caution">
    <text evidence="1">The sequence shown here is derived from an EMBL/GenBank/DDBJ whole genome shotgun (WGS) entry which is preliminary data.</text>
</comment>
<dbReference type="RefSeq" id="WP_169625287.1">
    <property type="nucleotide sequence ID" value="NZ_JABBNT010000003.1"/>
</dbReference>
<dbReference type="EMBL" id="JABBNT010000003">
    <property type="protein sequence ID" value="NMM44900.1"/>
    <property type="molecule type" value="Genomic_DNA"/>
</dbReference>
<sequence length="47" mass="5057">MGKVLLFVIGLIFAALIGGSAYLIAYDIPAPTTSVERELDNARFTNN</sequence>
<accession>A0A7Y0HEN6</accession>
<name>A0A7Y0HEN6_9PROT</name>
<organism evidence="1 2">
    <name type="scientific">Pacificispira spongiicola</name>
    <dbReference type="NCBI Taxonomy" id="2729598"/>
    <lineage>
        <taxon>Bacteria</taxon>
        <taxon>Pseudomonadati</taxon>
        <taxon>Pseudomonadota</taxon>
        <taxon>Alphaproteobacteria</taxon>
        <taxon>Rhodospirillales</taxon>
        <taxon>Rhodospirillaceae</taxon>
        <taxon>Pacificispira</taxon>
    </lineage>
</organism>
<reference evidence="1 2" key="1">
    <citation type="submission" date="2020-04" db="EMBL/GenBank/DDBJ databases">
        <title>Rhodospirillaceae bacterium KN72 isolated from deep sea.</title>
        <authorList>
            <person name="Zhang D.-C."/>
        </authorList>
    </citation>
    <scope>NUCLEOTIDE SEQUENCE [LARGE SCALE GENOMIC DNA]</scope>
    <source>
        <strain evidence="1 2">KN72</strain>
    </source>
</reference>
<evidence type="ECO:0000313" key="1">
    <source>
        <dbReference type="EMBL" id="NMM44900.1"/>
    </source>
</evidence>
<gene>
    <name evidence="1" type="ORF">HH303_10460</name>
</gene>
<proteinExistence type="predicted"/>